<keyword evidence="3" id="KW-0949">S-adenosyl-L-methionine</keyword>
<protein>
    <submittedName>
        <fullName evidence="5">O-methyltransferase gedA</fullName>
    </submittedName>
</protein>
<feature type="domain" description="O-methyltransferase C-terminal" evidence="4">
    <location>
        <begin position="211"/>
        <end position="407"/>
    </location>
</feature>
<dbReference type="PANTHER" id="PTHR43712">
    <property type="entry name" value="PUTATIVE (AFU_ORTHOLOGUE AFUA_4G14580)-RELATED"/>
    <property type="match status" value="1"/>
</dbReference>
<organism evidence="5 6">
    <name type="scientific">Lasiodiplodia hormozganensis</name>
    <dbReference type="NCBI Taxonomy" id="869390"/>
    <lineage>
        <taxon>Eukaryota</taxon>
        <taxon>Fungi</taxon>
        <taxon>Dikarya</taxon>
        <taxon>Ascomycota</taxon>
        <taxon>Pezizomycotina</taxon>
        <taxon>Dothideomycetes</taxon>
        <taxon>Dothideomycetes incertae sedis</taxon>
        <taxon>Botryosphaeriales</taxon>
        <taxon>Botryosphaeriaceae</taxon>
        <taxon>Lasiodiplodia</taxon>
    </lineage>
</organism>
<keyword evidence="2" id="KW-0808">Transferase</keyword>
<gene>
    <name evidence="5" type="primary">gedA</name>
    <name evidence="5" type="ORF">DIS24_g11778</name>
</gene>
<dbReference type="Gene3D" id="3.40.50.150">
    <property type="entry name" value="Vaccinia Virus protein VP39"/>
    <property type="match status" value="1"/>
</dbReference>
<dbReference type="InterPro" id="IPR036388">
    <property type="entry name" value="WH-like_DNA-bd_sf"/>
</dbReference>
<dbReference type="SUPFAM" id="SSF53335">
    <property type="entry name" value="S-adenosyl-L-methionine-dependent methyltransferases"/>
    <property type="match status" value="1"/>
</dbReference>
<dbReference type="Pfam" id="PF00891">
    <property type="entry name" value="Methyltransf_2"/>
    <property type="match status" value="1"/>
</dbReference>
<dbReference type="InterPro" id="IPR001077">
    <property type="entry name" value="COMT_C"/>
</dbReference>
<dbReference type="AlphaFoldDB" id="A0AA39WHF4"/>
<evidence type="ECO:0000256" key="2">
    <source>
        <dbReference type="ARBA" id="ARBA00022679"/>
    </source>
</evidence>
<keyword evidence="1" id="KW-0489">Methyltransferase</keyword>
<sequence length="427" mass="47876">MESRDDQIAQIRQLSKLLTQNIEVIIDEWKKEKVPNGVPSKEAYEAQRILAAAMGKVRELVVDPRYQIMEISQRYTDSRTLFIAVERRVADLLEDGEGDGKQGCSLEFLAEKTGVERRKLGNQLDAFAASAYLPLTLLDEKKGPSYDIRDAAWGVAIRTDKPRWDWLEEKLPARELAKPSGASPPLPEAAYADLSGERGDELQARPELKIFGLAMQGVGKVNVNSHIYDYPWNEVSNGLLVDVGGGVGQFDLQLLEAYPNLNVVVQDRAPVLEQAQKDIWPKQNPQAVASGQVKFMPHDFFTENPVKGADVYWLRSIIHDWSDEYCVKILTGVRKAMSINSRVLICDQVMNTTTGHPELTPAPAPLPANYGEYMRPLHQLDMIMLAAHNGIERTPAEVQALLEAAGLKLKKIWECRSQLWIIEARLP</sequence>
<dbReference type="Proteomes" id="UP001175001">
    <property type="component" value="Unassembled WGS sequence"/>
</dbReference>
<name>A0AA39WHF4_9PEZI</name>
<dbReference type="InterPro" id="IPR016461">
    <property type="entry name" value="COMT-like"/>
</dbReference>
<dbReference type="PROSITE" id="PS51683">
    <property type="entry name" value="SAM_OMT_II"/>
    <property type="match status" value="1"/>
</dbReference>
<dbReference type="GO" id="GO:0032259">
    <property type="term" value="P:methylation"/>
    <property type="evidence" value="ECO:0007669"/>
    <property type="project" value="UniProtKB-KW"/>
</dbReference>
<evidence type="ECO:0000259" key="4">
    <source>
        <dbReference type="Pfam" id="PF00891"/>
    </source>
</evidence>
<evidence type="ECO:0000256" key="3">
    <source>
        <dbReference type="ARBA" id="ARBA00022691"/>
    </source>
</evidence>
<comment type="caution">
    <text evidence="5">The sequence shown here is derived from an EMBL/GenBank/DDBJ whole genome shotgun (WGS) entry which is preliminary data.</text>
</comment>
<accession>A0AA39WHF4</accession>
<keyword evidence="6" id="KW-1185">Reference proteome</keyword>
<proteinExistence type="predicted"/>
<dbReference type="InterPro" id="IPR029063">
    <property type="entry name" value="SAM-dependent_MTases_sf"/>
</dbReference>
<dbReference type="GO" id="GO:0008171">
    <property type="term" value="F:O-methyltransferase activity"/>
    <property type="evidence" value="ECO:0007669"/>
    <property type="project" value="InterPro"/>
</dbReference>
<reference evidence="5" key="1">
    <citation type="submission" date="2023-06" db="EMBL/GenBank/DDBJ databases">
        <title>Multi-omics analyses reveal the molecular pathogenesis toolkit of Lasiodiplodia hormozganensis, a cross-kingdom pathogen.</title>
        <authorList>
            <person name="Felix C."/>
            <person name="Meneses R."/>
            <person name="Goncalves M.F.M."/>
            <person name="Tilleman L."/>
            <person name="Duarte A.S."/>
            <person name="Jorrin-Novo J.V."/>
            <person name="Van De Peer Y."/>
            <person name="Deforce D."/>
            <person name="Van Nieuwerburgh F."/>
            <person name="Esteves A.C."/>
            <person name="Alves A."/>
        </authorList>
    </citation>
    <scope>NUCLEOTIDE SEQUENCE</scope>
    <source>
        <strain evidence="5">CBS 339.90</strain>
    </source>
</reference>
<dbReference type="Gene3D" id="1.10.10.10">
    <property type="entry name" value="Winged helix-like DNA-binding domain superfamily/Winged helix DNA-binding domain"/>
    <property type="match status" value="1"/>
</dbReference>
<evidence type="ECO:0000313" key="5">
    <source>
        <dbReference type="EMBL" id="KAK0615468.1"/>
    </source>
</evidence>
<evidence type="ECO:0000256" key="1">
    <source>
        <dbReference type="ARBA" id="ARBA00022603"/>
    </source>
</evidence>
<dbReference type="EMBL" id="JAUJDW010000192">
    <property type="protein sequence ID" value="KAK0615468.1"/>
    <property type="molecule type" value="Genomic_DNA"/>
</dbReference>
<dbReference type="PANTHER" id="PTHR43712:SF2">
    <property type="entry name" value="O-METHYLTRANSFERASE CICE"/>
    <property type="match status" value="1"/>
</dbReference>
<evidence type="ECO:0000313" key="6">
    <source>
        <dbReference type="Proteomes" id="UP001175001"/>
    </source>
</evidence>